<protein>
    <submittedName>
        <fullName evidence="4">Extracellular solute-binding protein</fullName>
    </submittedName>
</protein>
<dbReference type="Proteomes" id="UP001058271">
    <property type="component" value="Chromosome"/>
</dbReference>
<dbReference type="PROSITE" id="PS51257">
    <property type="entry name" value="PROKAR_LIPOPROTEIN"/>
    <property type="match status" value="1"/>
</dbReference>
<keyword evidence="3" id="KW-0732">Signal</keyword>
<comment type="similarity">
    <text evidence="1">Belongs to the bacterial solute-binding protein 1 family.</text>
</comment>
<organism evidence="4 5">
    <name type="scientific">Dactylosporangium roseum</name>
    <dbReference type="NCBI Taxonomy" id="47989"/>
    <lineage>
        <taxon>Bacteria</taxon>
        <taxon>Bacillati</taxon>
        <taxon>Actinomycetota</taxon>
        <taxon>Actinomycetes</taxon>
        <taxon>Micromonosporales</taxon>
        <taxon>Micromonosporaceae</taxon>
        <taxon>Dactylosporangium</taxon>
    </lineage>
</organism>
<proteinExistence type="inferred from homology"/>
<name>A0ABY5YX09_9ACTN</name>
<keyword evidence="5" id="KW-1185">Reference proteome</keyword>
<dbReference type="Pfam" id="PF01547">
    <property type="entry name" value="SBP_bac_1"/>
    <property type="match status" value="1"/>
</dbReference>
<evidence type="ECO:0000313" key="5">
    <source>
        <dbReference type="Proteomes" id="UP001058271"/>
    </source>
</evidence>
<dbReference type="PANTHER" id="PTHR43649">
    <property type="entry name" value="ARABINOSE-BINDING PROTEIN-RELATED"/>
    <property type="match status" value="1"/>
</dbReference>
<dbReference type="PANTHER" id="PTHR43649:SF29">
    <property type="entry name" value="OSMOPROTECTIVE COMPOUNDS-BINDING PROTEIN GGTB"/>
    <property type="match status" value="1"/>
</dbReference>
<evidence type="ECO:0000313" key="4">
    <source>
        <dbReference type="EMBL" id="UWZ34296.1"/>
    </source>
</evidence>
<feature type="chain" id="PRO_5046407833" evidence="3">
    <location>
        <begin position="23"/>
        <end position="424"/>
    </location>
</feature>
<accession>A0ABY5YX09</accession>
<reference evidence="4" key="1">
    <citation type="submission" date="2021-04" db="EMBL/GenBank/DDBJ databases">
        <title>Biosynthetic gene clusters of Dactylosporangioum roseum.</title>
        <authorList>
            <person name="Hartkoorn R.C."/>
            <person name="Beaudoing E."/>
            <person name="Hot D."/>
            <person name="Moureu S."/>
        </authorList>
    </citation>
    <scope>NUCLEOTIDE SEQUENCE</scope>
    <source>
        <strain evidence="4">NRRL B-16295</strain>
    </source>
</reference>
<feature type="signal peptide" evidence="3">
    <location>
        <begin position="1"/>
        <end position="22"/>
    </location>
</feature>
<keyword evidence="2" id="KW-0813">Transport</keyword>
<sequence length="424" mass="46334">MRLAVGAAAVVALALTGCSSTAADKPSQELTYWSMWKSDEPQQKVLAGAIADFEKERGVKVDVQWQGRNNLQKLVPALNTDNVPDLVDGPYVKMYPALVATEQALGLTEAYAAQVDGKTAAEQIPGKLLKTIDIKYANGQPWMLPYQIQSDAIWFNAAKHPELKTNPPKTWDEFIALLDRLKAQGQTPLAADGDIAGYNAAFFSTLLVRNSGPGALMKLASDKTGAAWDDPAVLDAAKKVEQLVKGGYLIKGYNASKWPAQQQKWANGEAALMFMGSWLPTESATYAAAGFEYGSFPFPTTGSADSMRADFSGFAVPKKAKNAKLAQEFAAFFLRKQYQDKWGVDAKVIPVRSDAATAPEMASVKTALDKVSTYHQQNDGVAFPGYNEKTFWAKDDELFLGKISAQDFVRQMKEAQIAYWKTQK</sequence>
<dbReference type="InterPro" id="IPR006059">
    <property type="entry name" value="SBP"/>
</dbReference>
<dbReference type="SUPFAM" id="SSF53850">
    <property type="entry name" value="Periplasmic binding protein-like II"/>
    <property type="match status" value="1"/>
</dbReference>
<dbReference type="EMBL" id="CP073721">
    <property type="protein sequence ID" value="UWZ34296.1"/>
    <property type="molecule type" value="Genomic_DNA"/>
</dbReference>
<dbReference type="RefSeq" id="WP_260723599.1">
    <property type="nucleotide sequence ID" value="NZ_BAAABS010000025.1"/>
</dbReference>
<dbReference type="InterPro" id="IPR050490">
    <property type="entry name" value="Bact_solute-bd_prot1"/>
</dbReference>
<evidence type="ECO:0000256" key="1">
    <source>
        <dbReference type="ARBA" id="ARBA00008520"/>
    </source>
</evidence>
<dbReference type="Gene3D" id="3.40.190.10">
    <property type="entry name" value="Periplasmic binding protein-like II"/>
    <property type="match status" value="2"/>
</dbReference>
<evidence type="ECO:0000256" key="2">
    <source>
        <dbReference type="ARBA" id="ARBA00022448"/>
    </source>
</evidence>
<gene>
    <name evidence="4" type="ORF">Drose_24010</name>
</gene>
<evidence type="ECO:0000256" key="3">
    <source>
        <dbReference type="SAM" id="SignalP"/>
    </source>
</evidence>